<keyword evidence="2" id="KW-1185">Reference proteome</keyword>
<evidence type="ECO:0000313" key="2">
    <source>
        <dbReference type="Proteomes" id="UP000309997"/>
    </source>
</evidence>
<name>A0ACC4BWC8_POPAL</name>
<protein>
    <submittedName>
        <fullName evidence="1">Uncharacterized protein</fullName>
    </submittedName>
</protein>
<dbReference type="EMBL" id="RCHU02000008">
    <property type="protein sequence ID" value="KAL3582844.1"/>
    <property type="molecule type" value="Genomic_DNA"/>
</dbReference>
<reference evidence="1 2" key="1">
    <citation type="journal article" date="2024" name="Plant Biotechnol. J.">
        <title>Genome and CRISPR/Cas9 system of a widespread forest tree (Populus alba) in the world.</title>
        <authorList>
            <person name="Liu Y.J."/>
            <person name="Jiang P.F."/>
            <person name="Han X.M."/>
            <person name="Li X.Y."/>
            <person name="Wang H.M."/>
            <person name="Wang Y.J."/>
            <person name="Wang X.X."/>
            <person name="Zeng Q.Y."/>
        </authorList>
    </citation>
    <scope>NUCLEOTIDE SEQUENCE [LARGE SCALE GENOMIC DNA]</scope>
    <source>
        <strain evidence="2">cv. PAL-ZL1</strain>
    </source>
</reference>
<comment type="caution">
    <text evidence="1">The sequence shown here is derived from an EMBL/GenBank/DDBJ whole genome shotgun (WGS) entry which is preliminary data.</text>
</comment>
<organism evidence="1 2">
    <name type="scientific">Populus alba</name>
    <name type="common">White poplar</name>
    <dbReference type="NCBI Taxonomy" id="43335"/>
    <lineage>
        <taxon>Eukaryota</taxon>
        <taxon>Viridiplantae</taxon>
        <taxon>Streptophyta</taxon>
        <taxon>Embryophyta</taxon>
        <taxon>Tracheophyta</taxon>
        <taxon>Spermatophyta</taxon>
        <taxon>Magnoliopsida</taxon>
        <taxon>eudicotyledons</taxon>
        <taxon>Gunneridae</taxon>
        <taxon>Pentapetalae</taxon>
        <taxon>rosids</taxon>
        <taxon>fabids</taxon>
        <taxon>Malpighiales</taxon>
        <taxon>Salicaceae</taxon>
        <taxon>Saliceae</taxon>
        <taxon>Populus</taxon>
    </lineage>
</organism>
<proteinExistence type="predicted"/>
<evidence type="ECO:0000313" key="1">
    <source>
        <dbReference type="EMBL" id="KAL3582844.1"/>
    </source>
</evidence>
<gene>
    <name evidence="1" type="ORF">D5086_017176</name>
</gene>
<sequence length="598" mass="67077">MLGLIGRKLRQLCARIRLLIWRRPRPKVIIKRFGKISSKDRCKWRPGFRKSSIHLNGKHGNSSSDRPIRIATFNVAMFSLAPAVPKAEESIMISQEHDGYMAYKSPVEYDAQGNSVSYYPKSILKQSPLHDSLKNPEKFPAEKKVSRSKLKVSINLPDNEISLANSKLLGFMEDESGGSSNIVASRNYRSNVVMRSPVCLPANMTQFISEEGWKSSRSIMEVLKEVDSDILALQDVKADEEKGMSPLSDLATSLGMKYVFAESWAPGYGNAILSKWPIKRWKVQKIANDEDFRNVLKATIHVPWAGEVDFYCTQLDHLDENWRMKQIGAMIKSNDMTPHILAGGINSLDGSDYSSERWMDIVKYYEDIGKPTPRIEVTNFLKGKGYVDAKDYAGECEPVVIVAKGQNVQGTCKYGTRVDYMLASPYSPYKFVPGSYSVISSKGTSDHHIVKADIIKAREGYQGTAIGEPQQAKQKVDKSNMIRIDGRLRLGLLSIDTMNTVPEMAPIPGGNAMSKTFSVDDQNKDRSPPRCSYPTGPTLQTLSRKRKHEQSHQLEASLEHRYVGPQLHHLSSTENAVQPGEIISRKKTLQPPLIHFRA</sequence>
<dbReference type="Proteomes" id="UP000309997">
    <property type="component" value="Unassembled WGS sequence"/>
</dbReference>
<accession>A0ACC4BWC8</accession>